<dbReference type="InterPro" id="IPR013424">
    <property type="entry name" value="Ice-binding_C"/>
</dbReference>
<accession>A0A6I2L122</accession>
<reference evidence="4 5" key="1">
    <citation type="submission" date="2019-11" db="EMBL/GenBank/DDBJ databases">
        <title>Novel species isolated from a subtropical stream in China.</title>
        <authorList>
            <person name="Lu H."/>
        </authorList>
    </citation>
    <scope>NUCLEOTIDE SEQUENCE [LARGE SCALE GENOMIC DNA]</scope>
    <source>
        <strain evidence="4 5">FT80W</strain>
    </source>
</reference>
<proteinExistence type="predicted"/>
<evidence type="ECO:0000313" key="5">
    <source>
        <dbReference type="Proteomes" id="UP000433309"/>
    </source>
</evidence>
<evidence type="ECO:0000259" key="3">
    <source>
        <dbReference type="Pfam" id="PF20597"/>
    </source>
</evidence>
<feature type="signal peptide" evidence="1">
    <location>
        <begin position="1"/>
        <end position="20"/>
    </location>
</feature>
<keyword evidence="1" id="KW-0732">Signal</keyword>
<dbReference type="Proteomes" id="UP000433309">
    <property type="component" value="Unassembled WGS sequence"/>
</dbReference>
<keyword evidence="5" id="KW-1185">Reference proteome</keyword>
<evidence type="ECO:0000313" key="4">
    <source>
        <dbReference type="EMBL" id="MRW91542.1"/>
    </source>
</evidence>
<sequence>MKLAAAAVTIALASLGTAHAATLNLGLNGANVFTLGNFTSSGSDTEGSIIARGNVTLSSYSVNQNDKDALGHYSLIVGGNLSLTSGSINHGDTYAGLSSTITSAGVYSTPQVGGTAPLNLNTLAAYEAERSAALAAVTPTTNASAVVQYSGLVVTGTASSGNRVEVIDITAAQLSSINNFTFNNLITSTMASRATSDSSTYSTIIFNVSGTTATLSGGYTDLANYNVLFNFYQATTLTLNGVGLEASVLAPLATVTNGGGHITGDVIVKDWNSGIQINSGNAFQSVNVTGLTVSAVPEADTYAMLLTGLGLLGFIGRRRKAAAR</sequence>
<organism evidence="4 5">
    <name type="scientific">Duganella guangzhouensis</name>
    <dbReference type="NCBI Taxonomy" id="2666084"/>
    <lineage>
        <taxon>Bacteria</taxon>
        <taxon>Pseudomonadati</taxon>
        <taxon>Pseudomonadota</taxon>
        <taxon>Betaproteobacteria</taxon>
        <taxon>Burkholderiales</taxon>
        <taxon>Oxalobacteraceae</taxon>
        <taxon>Telluria group</taxon>
        <taxon>Duganella</taxon>
    </lineage>
</organism>
<protein>
    <submittedName>
        <fullName evidence="4">Choice-of-anchor A family protein</fullName>
    </submittedName>
</protein>
<comment type="caution">
    <text evidence="4">The sequence shown here is derived from an EMBL/GenBank/DDBJ whole genome shotgun (WGS) entry which is preliminary data.</text>
</comment>
<evidence type="ECO:0000256" key="1">
    <source>
        <dbReference type="SAM" id="SignalP"/>
    </source>
</evidence>
<dbReference type="InterPro" id="IPR026588">
    <property type="entry name" value="Choice_anch_A"/>
</dbReference>
<name>A0A6I2L122_9BURK</name>
<feature type="chain" id="PRO_5026326536" evidence="1">
    <location>
        <begin position="21"/>
        <end position="324"/>
    </location>
</feature>
<dbReference type="AlphaFoldDB" id="A0A6I2L122"/>
<feature type="domain" description="Ice-binding protein C-terminal" evidence="2">
    <location>
        <begin position="295"/>
        <end position="319"/>
    </location>
</feature>
<feature type="domain" description="Choice-of-anchor A" evidence="3">
    <location>
        <begin position="31"/>
        <end position="278"/>
    </location>
</feature>
<dbReference type="NCBIfam" id="TIGR04215">
    <property type="entry name" value="choice_anch_A"/>
    <property type="match status" value="1"/>
</dbReference>
<dbReference type="Pfam" id="PF20597">
    <property type="entry name" value="pAdhesive_15"/>
    <property type="match status" value="1"/>
</dbReference>
<dbReference type="EMBL" id="WKJK01000008">
    <property type="protein sequence ID" value="MRW91542.1"/>
    <property type="molecule type" value="Genomic_DNA"/>
</dbReference>
<dbReference type="Pfam" id="PF07589">
    <property type="entry name" value="PEP-CTERM"/>
    <property type="match status" value="1"/>
</dbReference>
<evidence type="ECO:0000259" key="2">
    <source>
        <dbReference type="Pfam" id="PF07589"/>
    </source>
</evidence>
<gene>
    <name evidence="4" type="ORF">GJ699_16230</name>
</gene>